<name>A0ABU4VKH7_9ACTN</name>
<feature type="transmembrane region" description="Helical" evidence="1">
    <location>
        <begin position="31"/>
        <end position="50"/>
    </location>
</feature>
<gene>
    <name evidence="2" type="ORF">SK069_12075</name>
</gene>
<reference evidence="2 3" key="1">
    <citation type="submission" date="2023-11" db="EMBL/GenBank/DDBJ databases">
        <authorList>
            <person name="Xu M."/>
            <person name="Jiang T."/>
        </authorList>
    </citation>
    <scope>NUCLEOTIDE SEQUENCE [LARGE SCALE GENOMIC DNA]</scope>
    <source>
        <strain evidence="2 3">SD</strain>
    </source>
</reference>
<accession>A0ABU4VKH7</accession>
<keyword evidence="1" id="KW-0472">Membrane</keyword>
<proteinExistence type="predicted"/>
<keyword evidence="3" id="KW-1185">Reference proteome</keyword>
<keyword evidence="1" id="KW-1133">Transmembrane helix</keyword>
<dbReference type="Proteomes" id="UP001277761">
    <property type="component" value="Unassembled WGS sequence"/>
</dbReference>
<feature type="transmembrane region" description="Helical" evidence="1">
    <location>
        <begin position="7"/>
        <end position="25"/>
    </location>
</feature>
<keyword evidence="1" id="KW-0812">Transmembrane</keyword>
<dbReference type="RefSeq" id="WP_319954491.1">
    <property type="nucleotide sequence ID" value="NZ_JAXAVX010000005.1"/>
</dbReference>
<comment type="caution">
    <text evidence="2">The sequence shown here is derived from an EMBL/GenBank/DDBJ whole genome shotgun (WGS) entry which is preliminary data.</text>
</comment>
<protein>
    <submittedName>
        <fullName evidence="2">Uncharacterized protein</fullName>
    </submittedName>
</protein>
<evidence type="ECO:0000313" key="3">
    <source>
        <dbReference type="Proteomes" id="UP001277761"/>
    </source>
</evidence>
<organism evidence="2 3">
    <name type="scientific">Patulibacter brassicae</name>
    <dbReference type="NCBI Taxonomy" id="1705717"/>
    <lineage>
        <taxon>Bacteria</taxon>
        <taxon>Bacillati</taxon>
        <taxon>Actinomycetota</taxon>
        <taxon>Thermoleophilia</taxon>
        <taxon>Solirubrobacterales</taxon>
        <taxon>Patulibacteraceae</taxon>
        <taxon>Patulibacter</taxon>
    </lineage>
</organism>
<sequence>MGLFSIRGTLAIVGAALTFGIAAGLGASRPVALVAAVVAGPVVLPALFAFGPQGRAVDRAERWLRTPNAR</sequence>
<evidence type="ECO:0000313" key="2">
    <source>
        <dbReference type="EMBL" id="MDX8152337.1"/>
    </source>
</evidence>
<dbReference type="EMBL" id="JAXAVX010000005">
    <property type="protein sequence ID" value="MDX8152337.1"/>
    <property type="molecule type" value="Genomic_DNA"/>
</dbReference>
<evidence type="ECO:0000256" key="1">
    <source>
        <dbReference type="SAM" id="Phobius"/>
    </source>
</evidence>